<evidence type="ECO:0000256" key="1">
    <source>
        <dbReference type="ARBA" id="ARBA00004123"/>
    </source>
</evidence>
<dbReference type="GO" id="GO:0006281">
    <property type="term" value="P:DNA repair"/>
    <property type="evidence" value="ECO:0007669"/>
    <property type="project" value="UniProtKB-KW"/>
</dbReference>
<dbReference type="KEGG" id="gacu:117552488"/>
<keyword evidence="8" id="KW-0234">DNA repair</keyword>
<gene>
    <name evidence="14" type="primary">parpbp</name>
</gene>
<comment type="subcellular location">
    <subcellularLocation>
        <location evidence="2">Cytoplasm</location>
    </subcellularLocation>
    <subcellularLocation>
        <location evidence="1">Nucleus</location>
    </subcellularLocation>
</comment>
<protein>
    <recommendedName>
        <fullName evidence="4">PCNA-interacting partner</fullName>
    </recommendedName>
    <alternativeName>
        <fullName evidence="10">PARP-1 binding protein</fullName>
    </alternativeName>
    <alternativeName>
        <fullName evidence="11">PARP1-binding protein</fullName>
    </alternativeName>
</protein>
<comment type="similarity">
    <text evidence="3">Belongs to the PARI family.</text>
</comment>
<proteinExistence type="inferred from homology"/>
<feature type="region of interest" description="Disordered" evidence="12">
    <location>
        <begin position="509"/>
        <end position="618"/>
    </location>
</feature>
<dbReference type="RefSeq" id="XP_034081871.1">
    <property type="nucleotide sequence ID" value="XM_034225980.1"/>
</dbReference>
<accession>A0A6P8UY18</accession>
<keyword evidence="7" id="KW-0238">DNA-binding</keyword>
<evidence type="ECO:0000256" key="6">
    <source>
        <dbReference type="ARBA" id="ARBA00022763"/>
    </source>
</evidence>
<evidence type="ECO:0000313" key="13">
    <source>
        <dbReference type="Proteomes" id="UP000515161"/>
    </source>
</evidence>
<reference evidence="14" key="1">
    <citation type="submission" date="2025-08" db="UniProtKB">
        <authorList>
            <consortium name="RefSeq"/>
        </authorList>
    </citation>
    <scope>IDENTIFICATION</scope>
</reference>
<dbReference type="InParanoid" id="A0A6P8UY18"/>
<dbReference type="GO" id="GO:2000042">
    <property type="term" value="P:negative regulation of double-strand break repair via homologous recombination"/>
    <property type="evidence" value="ECO:0007669"/>
    <property type="project" value="InterPro"/>
</dbReference>
<evidence type="ECO:0000256" key="9">
    <source>
        <dbReference type="ARBA" id="ARBA00023242"/>
    </source>
</evidence>
<dbReference type="GO" id="GO:0003677">
    <property type="term" value="F:DNA binding"/>
    <property type="evidence" value="ECO:0007669"/>
    <property type="project" value="UniProtKB-KW"/>
</dbReference>
<dbReference type="GO" id="GO:0005737">
    <property type="term" value="C:cytoplasm"/>
    <property type="evidence" value="ECO:0007669"/>
    <property type="project" value="UniProtKB-SubCell"/>
</dbReference>
<evidence type="ECO:0000256" key="5">
    <source>
        <dbReference type="ARBA" id="ARBA00022490"/>
    </source>
</evidence>
<evidence type="ECO:0000256" key="3">
    <source>
        <dbReference type="ARBA" id="ARBA00009135"/>
    </source>
</evidence>
<dbReference type="Gene3D" id="1.10.486.10">
    <property type="entry name" value="PCRA, domain 4"/>
    <property type="match status" value="1"/>
</dbReference>
<feature type="compositionally biased region" description="Basic and acidic residues" evidence="12">
    <location>
        <begin position="594"/>
        <end position="613"/>
    </location>
</feature>
<keyword evidence="13" id="KW-1185">Reference proteome</keyword>
<dbReference type="AlphaFoldDB" id="A0A6P8UY18"/>
<dbReference type="PANTHER" id="PTHR32121">
    <property type="entry name" value="PCNA-INTERACTING PARTNER"/>
    <property type="match status" value="1"/>
</dbReference>
<evidence type="ECO:0000256" key="8">
    <source>
        <dbReference type="ARBA" id="ARBA00023204"/>
    </source>
</evidence>
<dbReference type="PANTHER" id="PTHR32121:SF0">
    <property type="entry name" value="PCNA-INTERACTING PARTNER"/>
    <property type="match status" value="1"/>
</dbReference>
<feature type="compositionally biased region" description="Basic and acidic residues" evidence="12">
    <location>
        <begin position="528"/>
        <end position="540"/>
    </location>
</feature>
<dbReference type="Proteomes" id="UP000515161">
    <property type="component" value="Unplaced"/>
</dbReference>
<evidence type="ECO:0000256" key="7">
    <source>
        <dbReference type="ARBA" id="ARBA00023125"/>
    </source>
</evidence>
<evidence type="ECO:0000256" key="10">
    <source>
        <dbReference type="ARBA" id="ARBA00031632"/>
    </source>
</evidence>
<organism evidence="13 14">
    <name type="scientific">Gymnodraco acuticeps</name>
    <name type="common">Antarctic dragonfish</name>
    <dbReference type="NCBI Taxonomy" id="8218"/>
    <lineage>
        <taxon>Eukaryota</taxon>
        <taxon>Metazoa</taxon>
        <taxon>Chordata</taxon>
        <taxon>Craniata</taxon>
        <taxon>Vertebrata</taxon>
        <taxon>Euteleostomi</taxon>
        <taxon>Actinopterygii</taxon>
        <taxon>Neopterygii</taxon>
        <taxon>Teleostei</taxon>
        <taxon>Neoteleostei</taxon>
        <taxon>Acanthomorphata</taxon>
        <taxon>Eupercaria</taxon>
        <taxon>Perciformes</taxon>
        <taxon>Notothenioidei</taxon>
        <taxon>Bathydraconidae</taxon>
        <taxon>Gymnodraco</taxon>
    </lineage>
</organism>
<keyword evidence="6" id="KW-0227">DNA damage</keyword>
<evidence type="ECO:0000313" key="14">
    <source>
        <dbReference type="RefSeq" id="XP_034081871.1"/>
    </source>
</evidence>
<sequence>MSSDYISGLEGCALGRYQRKLELCGLLQTACRCMEKRQWPSSILAASTSNFWKHQEKMEALGERLKVMVKVFRREGQRVLHSERTTIHGADGMLMILQLAMAEVNKQHGREFKVALSDVLMAWKHLLLDKLHLPPPNSARMENYDLILEAYESFLKRSNTVDLIDILSMYKQLRLDDSDPEEPVSPIQLFEFLSNNEEVLEIPDSAVPSTPSSKIRPCCSQVKIAVRRVFCSYLSLLVNVKNDMALALTLDVPSRALERQAFTDVKHAAQNNSTSLFLAVTSFVRIIQLGGRGYAPAESDPLRKHVKGLSDFVQFLDNLEELLGEIPDPSVCGARLVAAIRAVLVKGRSSGDAVYAVSEETTKELKERICQLYQIQKQIAKGSGTGISPARPKAHTVNHCTAYGGRDTVKVLLALLDEEALAPPSQNKADLLSEDQPVLSGAEGTCILNLFRSPELSSGSSPEPLKNRVQSRLDLLKPKPKEGVFRSQFSCTYKDEELPLNRVLEFPSSSQMPTCVHPAPKPKNTPPVDKECSSDAEVKTKAKSTSECLNKEQSGVQQGAVLGPRSGNTQKRVAGPGIKKKTGTQAQGKGNKRKQVDSDQHEGSENEPPEKKQLTAVSVKMPGKNVSKALSKKKLIAGQGKLTSFFRV</sequence>
<feature type="compositionally biased region" description="Polar residues" evidence="12">
    <location>
        <begin position="543"/>
        <end position="557"/>
    </location>
</feature>
<keyword evidence="9" id="KW-0539">Nucleus</keyword>
<dbReference type="GO" id="GO:0000785">
    <property type="term" value="C:chromatin"/>
    <property type="evidence" value="ECO:0007669"/>
    <property type="project" value="TreeGrafter"/>
</dbReference>
<dbReference type="GO" id="GO:0005634">
    <property type="term" value="C:nucleus"/>
    <property type="evidence" value="ECO:0007669"/>
    <property type="project" value="UniProtKB-SubCell"/>
</dbReference>
<name>A0A6P8UY18_GYMAC</name>
<dbReference type="GeneID" id="117552488"/>
<evidence type="ECO:0000256" key="11">
    <source>
        <dbReference type="ARBA" id="ARBA00032731"/>
    </source>
</evidence>
<evidence type="ECO:0000256" key="4">
    <source>
        <dbReference type="ARBA" id="ARBA00014320"/>
    </source>
</evidence>
<keyword evidence="5" id="KW-0963">Cytoplasm</keyword>
<evidence type="ECO:0000256" key="2">
    <source>
        <dbReference type="ARBA" id="ARBA00004496"/>
    </source>
</evidence>
<dbReference type="InterPro" id="IPR038932">
    <property type="entry name" value="PARPBP"/>
</dbReference>
<dbReference type="OrthoDB" id="6427080at2759"/>
<dbReference type="FunCoup" id="A0A6P8UY18">
    <property type="interactions" value="776"/>
</dbReference>
<evidence type="ECO:0000256" key="12">
    <source>
        <dbReference type="SAM" id="MobiDB-lite"/>
    </source>
</evidence>
<dbReference type="CTD" id="55010"/>